<accession>A0A3M0KRQ5</accession>
<feature type="compositionally biased region" description="Polar residues" evidence="1">
    <location>
        <begin position="96"/>
        <end position="107"/>
    </location>
</feature>
<reference evidence="2 3" key="1">
    <citation type="submission" date="2018-07" db="EMBL/GenBank/DDBJ databases">
        <title>A high quality draft genome assembly of the barn swallow (H. rustica rustica).</title>
        <authorList>
            <person name="Formenti G."/>
            <person name="Chiara M."/>
            <person name="Poveda L."/>
            <person name="Francoijs K.-J."/>
            <person name="Bonisoli-Alquati A."/>
            <person name="Canova L."/>
            <person name="Gianfranceschi L."/>
            <person name="Horner D.S."/>
            <person name="Saino N."/>
        </authorList>
    </citation>
    <scope>NUCLEOTIDE SEQUENCE [LARGE SCALE GENOMIC DNA]</scope>
    <source>
        <strain evidence="2">Chelidonia</strain>
        <tissue evidence="2">Blood</tissue>
    </source>
</reference>
<proteinExistence type="predicted"/>
<dbReference type="OrthoDB" id="6118220at2759"/>
<evidence type="ECO:0000256" key="1">
    <source>
        <dbReference type="SAM" id="MobiDB-lite"/>
    </source>
</evidence>
<sequence length="228" mass="25174">MENPWWSKVEEGDSNALCSALLSPLSLSGLRFGPAADFPQLGLNKHLLTCKAESQTFRTAAAVTTLFGPAAAEKPNQQDQNMETSALSTPIHLPTVTRQKPTDVANTKHSKIISQDPKLTTMAFDAEFKRNIVKEEPARRGAMLDPVLTNKGLLGNVKHKGSSGCSDHEMVEFKILRAARRVNSKLTSLELRQEDLHLFVDLIGRVPQDKAPEGRGTQERWLIVKDHS</sequence>
<keyword evidence="3" id="KW-1185">Reference proteome</keyword>
<evidence type="ECO:0000313" key="2">
    <source>
        <dbReference type="EMBL" id="RMC14044.1"/>
    </source>
</evidence>
<feature type="compositionally biased region" description="Polar residues" evidence="1">
    <location>
        <begin position="75"/>
        <end position="88"/>
    </location>
</feature>
<name>A0A3M0KRQ5_HIRRU</name>
<dbReference type="Proteomes" id="UP000269221">
    <property type="component" value="Unassembled WGS sequence"/>
</dbReference>
<comment type="caution">
    <text evidence="2">The sequence shown here is derived from an EMBL/GenBank/DDBJ whole genome shotgun (WGS) entry which is preliminary data.</text>
</comment>
<dbReference type="STRING" id="333673.A0A3M0KRQ5"/>
<dbReference type="AlphaFoldDB" id="A0A3M0KRQ5"/>
<organism evidence="2 3">
    <name type="scientific">Hirundo rustica rustica</name>
    <dbReference type="NCBI Taxonomy" id="333673"/>
    <lineage>
        <taxon>Eukaryota</taxon>
        <taxon>Metazoa</taxon>
        <taxon>Chordata</taxon>
        <taxon>Craniata</taxon>
        <taxon>Vertebrata</taxon>
        <taxon>Euteleostomi</taxon>
        <taxon>Archelosauria</taxon>
        <taxon>Archosauria</taxon>
        <taxon>Dinosauria</taxon>
        <taxon>Saurischia</taxon>
        <taxon>Theropoda</taxon>
        <taxon>Coelurosauria</taxon>
        <taxon>Aves</taxon>
        <taxon>Neognathae</taxon>
        <taxon>Neoaves</taxon>
        <taxon>Telluraves</taxon>
        <taxon>Australaves</taxon>
        <taxon>Passeriformes</taxon>
        <taxon>Sylvioidea</taxon>
        <taxon>Hirundinidae</taxon>
        <taxon>Hirundo</taxon>
    </lineage>
</organism>
<gene>
    <name evidence="2" type="ORF">DUI87_09131</name>
</gene>
<dbReference type="EMBL" id="QRBI01000105">
    <property type="protein sequence ID" value="RMC14044.1"/>
    <property type="molecule type" value="Genomic_DNA"/>
</dbReference>
<evidence type="ECO:0000313" key="3">
    <source>
        <dbReference type="Proteomes" id="UP000269221"/>
    </source>
</evidence>
<feature type="region of interest" description="Disordered" evidence="1">
    <location>
        <begin position="74"/>
        <end position="110"/>
    </location>
</feature>
<protein>
    <submittedName>
        <fullName evidence="2">Uncharacterized protein</fullName>
    </submittedName>
</protein>